<dbReference type="RefSeq" id="WP_068812310.1">
    <property type="nucleotide sequence ID" value="NZ_BMIY01000006.1"/>
</dbReference>
<evidence type="ECO:0000256" key="9">
    <source>
        <dbReference type="ARBA" id="ARBA00023146"/>
    </source>
</evidence>
<comment type="caution">
    <text evidence="13">The sequence shown here is derived from an EMBL/GenBank/DDBJ whole genome shotgun (WGS) entry which is preliminary data.</text>
</comment>
<dbReference type="NCBIfam" id="TIGR00211">
    <property type="entry name" value="glyS"/>
    <property type="match status" value="1"/>
</dbReference>
<dbReference type="PRINTS" id="PR01045">
    <property type="entry name" value="TRNASYNTHGB"/>
</dbReference>
<dbReference type="AlphaFoldDB" id="A0A917LUN5"/>
<keyword evidence="4 11" id="KW-0963">Cytoplasm</keyword>
<dbReference type="InterPro" id="IPR015944">
    <property type="entry name" value="Gly-tRNA-synth_bsu"/>
</dbReference>
<dbReference type="GO" id="GO:0004814">
    <property type="term" value="F:arginine-tRNA ligase activity"/>
    <property type="evidence" value="ECO:0007669"/>
    <property type="project" value="InterPro"/>
</dbReference>
<dbReference type="GO" id="GO:0004820">
    <property type="term" value="F:glycine-tRNA ligase activity"/>
    <property type="evidence" value="ECO:0007669"/>
    <property type="project" value="UniProtKB-UniRule"/>
</dbReference>
<dbReference type="GO" id="GO:0006426">
    <property type="term" value="P:glycyl-tRNA aminoacylation"/>
    <property type="evidence" value="ECO:0007669"/>
    <property type="project" value="UniProtKB-UniRule"/>
</dbReference>
<comment type="subcellular location">
    <subcellularLocation>
        <location evidence="1 11">Cytoplasm</location>
    </subcellularLocation>
</comment>
<evidence type="ECO:0000256" key="10">
    <source>
        <dbReference type="ARBA" id="ARBA00047937"/>
    </source>
</evidence>
<accession>A0A917LUN5</accession>
<keyword evidence="5 11" id="KW-0436">Ligase</keyword>
<keyword evidence="14" id="KW-1185">Reference proteome</keyword>
<feature type="domain" description="DALR anticodon binding" evidence="12">
    <location>
        <begin position="585"/>
        <end position="686"/>
    </location>
</feature>
<dbReference type="Gene3D" id="1.10.730.10">
    <property type="entry name" value="Isoleucyl-tRNA Synthetase, Domain 1"/>
    <property type="match status" value="1"/>
</dbReference>
<dbReference type="PROSITE" id="PS50861">
    <property type="entry name" value="AA_TRNA_LIGASE_II_GLYAB"/>
    <property type="match status" value="1"/>
</dbReference>
<name>A0A917LUN5_9GAMM</name>
<keyword evidence="6 11" id="KW-0547">Nucleotide-binding</keyword>
<dbReference type="InterPro" id="IPR006194">
    <property type="entry name" value="Gly-tRNA-synth_heterodimer"/>
</dbReference>
<reference evidence="13" key="2">
    <citation type="submission" date="2020-09" db="EMBL/GenBank/DDBJ databases">
        <authorList>
            <person name="Sun Q."/>
            <person name="Zhou Y."/>
        </authorList>
    </citation>
    <scope>NUCLEOTIDE SEQUENCE</scope>
    <source>
        <strain evidence="13">CGMCC 1.15425</strain>
    </source>
</reference>
<proteinExistence type="inferred from homology"/>
<dbReference type="GO" id="GO:0006420">
    <property type="term" value="P:arginyl-tRNA aminoacylation"/>
    <property type="evidence" value="ECO:0007669"/>
    <property type="project" value="InterPro"/>
</dbReference>
<reference evidence="13" key="1">
    <citation type="journal article" date="2014" name="Int. J. Syst. Evol. Microbiol.">
        <title>Complete genome sequence of Corynebacterium casei LMG S-19264T (=DSM 44701T), isolated from a smear-ripened cheese.</title>
        <authorList>
            <consortium name="US DOE Joint Genome Institute (JGI-PGF)"/>
            <person name="Walter F."/>
            <person name="Albersmeier A."/>
            <person name="Kalinowski J."/>
            <person name="Ruckert C."/>
        </authorList>
    </citation>
    <scope>NUCLEOTIDE SEQUENCE</scope>
    <source>
        <strain evidence="13">CGMCC 1.15425</strain>
    </source>
</reference>
<dbReference type="Proteomes" id="UP000627715">
    <property type="component" value="Unassembled WGS sequence"/>
</dbReference>
<evidence type="ECO:0000256" key="11">
    <source>
        <dbReference type="HAMAP-Rule" id="MF_00255"/>
    </source>
</evidence>
<dbReference type="Pfam" id="PF02092">
    <property type="entry name" value="tRNA_synt_2f"/>
    <property type="match status" value="1"/>
</dbReference>
<dbReference type="PANTHER" id="PTHR30075:SF2">
    <property type="entry name" value="GLYCINE--TRNA LIGASE, CHLOROPLASTIC_MITOCHONDRIAL 2"/>
    <property type="match status" value="1"/>
</dbReference>
<gene>
    <name evidence="11 13" type="primary">glyS</name>
    <name evidence="13" type="ORF">GCM10011403_15550</name>
</gene>
<keyword evidence="8 11" id="KW-0648">Protein biosynthesis</keyword>
<evidence type="ECO:0000256" key="4">
    <source>
        <dbReference type="ARBA" id="ARBA00022490"/>
    </source>
</evidence>
<dbReference type="EMBL" id="BMIY01000006">
    <property type="protein sequence ID" value="GGG59035.1"/>
    <property type="molecule type" value="Genomic_DNA"/>
</dbReference>
<dbReference type="InterPro" id="IPR008909">
    <property type="entry name" value="DALR_anticod-bd"/>
</dbReference>
<comment type="subunit">
    <text evidence="3 11">Tetramer of two alpha and two beta subunits.</text>
</comment>
<evidence type="ECO:0000313" key="13">
    <source>
        <dbReference type="EMBL" id="GGG59035.1"/>
    </source>
</evidence>
<evidence type="ECO:0000256" key="1">
    <source>
        <dbReference type="ARBA" id="ARBA00004496"/>
    </source>
</evidence>
<dbReference type="Pfam" id="PF05746">
    <property type="entry name" value="DALR_1"/>
    <property type="match status" value="1"/>
</dbReference>
<dbReference type="HAMAP" id="MF_00255">
    <property type="entry name" value="Gly_tRNA_synth_beta"/>
    <property type="match status" value="1"/>
</dbReference>
<evidence type="ECO:0000256" key="2">
    <source>
        <dbReference type="ARBA" id="ARBA00008226"/>
    </source>
</evidence>
<comment type="catalytic activity">
    <reaction evidence="10 11">
        <text>tRNA(Gly) + glycine + ATP = glycyl-tRNA(Gly) + AMP + diphosphate</text>
        <dbReference type="Rhea" id="RHEA:16013"/>
        <dbReference type="Rhea" id="RHEA-COMP:9664"/>
        <dbReference type="Rhea" id="RHEA-COMP:9683"/>
        <dbReference type="ChEBI" id="CHEBI:30616"/>
        <dbReference type="ChEBI" id="CHEBI:33019"/>
        <dbReference type="ChEBI" id="CHEBI:57305"/>
        <dbReference type="ChEBI" id="CHEBI:78442"/>
        <dbReference type="ChEBI" id="CHEBI:78522"/>
        <dbReference type="ChEBI" id="CHEBI:456215"/>
        <dbReference type="EC" id="6.1.1.14"/>
    </reaction>
</comment>
<evidence type="ECO:0000256" key="6">
    <source>
        <dbReference type="ARBA" id="ARBA00022741"/>
    </source>
</evidence>
<dbReference type="GO" id="GO:0005829">
    <property type="term" value="C:cytosol"/>
    <property type="evidence" value="ECO:0007669"/>
    <property type="project" value="TreeGrafter"/>
</dbReference>
<evidence type="ECO:0000256" key="8">
    <source>
        <dbReference type="ARBA" id="ARBA00022917"/>
    </source>
</evidence>
<sequence length="695" mass="77335">MSKHSEDFLVELGCAELPPKALKSLSEAFQSGVEAGLGKAGLSYQQIQSFASPRRLAILISGLDVQQDDIHQERWGPAVKAAFDNDGQPTPAANGFAKSCGVSVDELDRADNKGVEKLFYKSVQPGSNTEALLPDIIASSLNKLPIPRKMRWGSTRDEFVRPVYWLVMLFGQQVIDAELYGVRSGRTSWGHRFHGSQQLDIATPADYERMLETEGYVIANYQRRKEVVSSQVEAQGKTVSGNVFMDSDLLDEVTSMVEWPVALTGRFDDHFLNVPAEALISSMKSHQKTFYITDNNGQLMPYFVAVANLESQDPAQVIAGNERVIRPRLADAAFFYESDRKTPLSSRIEQLEKIVFQQQLGTVADKSRRVAQLSVKLAEKLNADRDNCERAALLAKCDLVTHMVAEFPELQGIMGYYYASHDGEADEVARAINEQYLPRFSGDALPDTLTGSILAVAEKLDTMTGMFAIGQPPSGSKDPFALRRSALGILRILVEKNLDLDLNDAINSSLALYQQQGLKITDDTASQVFSFLLDRFRAWYQAEGVSSEVFQAVYLLQPGSPMDFAMRIEAVKRFVNLPESEALAAANKRVSNILQKADAFEQSAVVTSLFEEEAEKALWHRICEVREQTSALFENRNYTAAMESLAVLRPEVDSFFDNVMVMADNEQVRQNRLSMLSELRSLFLRGADISSLHQS</sequence>
<keyword evidence="7 11" id="KW-0067">ATP-binding</keyword>
<evidence type="ECO:0000259" key="12">
    <source>
        <dbReference type="Pfam" id="PF05746"/>
    </source>
</evidence>
<dbReference type="GO" id="GO:0005524">
    <property type="term" value="F:ATP binding"/>
    <property type="evidence" value="ECO:0007669"/>
    <property type="project" value="UniProtKB-UniRule"/>
</dbReference>
<evidence type="ECO:0000256" key="7">
    <source>
        <dbReference type="ARBA" id="ARBA00022840"/>
    </source>
</evidence>
<dbReference type="OrthoDB" id="9775440at2"/>
<evidence type="ECO:0000256" key="5">
    <source>
        <dbReference type="ARBA" id="ARBA00022598"/>
    </source>
</evidence>
<organism evidence="13 14">
    <name type="scientific">Pseudohongiella nitratireducens</name>
    <dbReference type="NCBI Taxonomy" id="1768907"/>
    <lineage>
        <taxon>Bacteria</taxon>
        <taxon>Pseudomonadati</taxon>
        <taxon>Pseudomonadota</taxon>
        <taxon>Gammaproteobacteria</taxon>
        <taxon>Pseudomonadales</taxon>
        <taxon>Pseudohongiellaceae</taxon>
        <taxon>Pseudohongiella</taxon>
    </lineage>
</organism>
<comment type="similarity">
    <text evidence="2 11">Belongs to the class-II aminoacyl-tRNA synthetase family.</text>
</comment>
<evidence type="ECO:0000256" key="3">
    <source>
        <dbReference type="ARBA" id="ARBA00011209"/>
    </source>
</evidence>
<evidence type="ECO:0000313" key="14">
    <source>
        <dbReference type="Proteomes" id="UP000627715"/>
    </source>
</evidence>
<protein>
    <recommendedName>
        <fullName evidence="11">Glycine--tRNA ligase beta subunit</fullName>
        <ecNumber evidence="11">6.1.1.14</ecNumber>
    </recommendedName>
    <alternativeName>
        <fullName evidence="11">Glycyl-tRNA synthetase beta subunit</fullName>
        <shortName evidence="11">GlyRS</shortName>
    </alternativeName>
</protein>
<keyword evidence="9 11" id="KW-0030">Aminoacyl-tRNA synthetase</keyword>
<dbReference type="SUPFAM" id="SSF109604">
    <property type="entry name" value="HD-domain/PDEase-like"/>
    <property type="match status" value="1"/>
</dbReference>
<dbReference type="EC" id="6.1.1.14" evidence="11"/>
<dbReference type="PANTHER" id="PTHR30075">
    <property type="entry name" value="GLYCYL-TRNA SYNTHETASE"/>
    <property type="match status" value="1"/>
</dbReference>